<dbReference type="AlphaFoldDB" id="A0A9Q0QWG6"/>
<keyword evidence="3" id="KW-1185">Reference proteome</keyword>
<feature type="region of interest" description="Disordered" evidence="1">
    <location>
        <begin position="153"/>
        <end position="172"/>
    </location>
</feature>
<reference evidence="2" key="1">
    <citation type="journal article" date="2023" name="Plant J.">
        <title>The genome of the king protea, Protea cynaroides.</title>
        <authorList>
            <person name="Chang J."/>
            <person name="Duong T.A."/>
            <person name="Schoeman C."/>
            <person name="Ma X."/>
            <person name="Roodt D."/>
            <person name="Barker N."/>
            <person name="Li Z."/>
            <person name="Van de Peer Y."/>
            <person name="Mizrachi E."/>
        </authorList>
    </citation>
    <scope>NUCLEOTIDE SEQUENCE</scope>
    <source>
        <tissue evidence="2">Young leaves</tissue>
    </source>
</reference>
<sequence length="249" mass="26394">MQRDSTESGALIWEKFPCRELSHAWKRKPCLGFWNVHPTGLCINSDCLVACPATGPDDWTVQPVRLDNFDTSVGLDSRVQTVGATVSKEPTMVDHSGNVNGPPMDLGRSKDNLAGGGALNQTGGALQVLNFSPGGGFPGVGITTEVETGAAVTRSKVSDGGPGGGTNSGKSTLDIGRFLGFPSMESHQSKSGINEDSGEYNVDRNPFTREERLPFEKNEGGLTRFDNRRDVQSAAGGQSIFCLGSFRAA</sequence>
<name>A0A9Q0QWG6_9MAGN</name>
<protein>
    <submittedName>
        <fullName evidence="2">Uncharacterized protein</fullName>
    </submittedName>
</protein>
<feature type="compositionally biased region" description="Polar residues" evidence="1">
    <location>
        <begin position="185"/>
        <end position="194"/>
    </location>
</feature>
<comment type="caution">
    <text evidence="2">The sequence shown here is derived from an EMBL/GenBank/DDBJ whole genome shotgun (WGS) entry which is preliminary data.</text>
</comment>
<evidence type="ECO:0000313" key="2">
    <source>
        <dbReference type="EMBL" id="KAJ4974234.1"/>
    </source>
</evidence>
<organism evidence="2 3">
    <name type="scientific">Protea cynaroides</name>
    <dbReference type="NCBI Taxonomy" id="273540"/>
    <lineage>
        <taxon>Eukaryota</taxon>
        <taxon>Viridiplantae</taxon>
        <taxon>Streptophyta</taxon>
        <taxon>Embryophyta</taxon>
        <taxon>Tracheophyta</taxon>
        <taxon>Spermatophyta</taxon>
        <taxon>Magnoliopsida</taxon>
        <taxon>Proteales</taxon>
        <taxon>Proteaceae</taxon>
        <taxon>Protea</taxon>
    </lineage>
</organism>
<dbReference type="EMBL" id="JAMYWD010000004">
    <property type="protein sequence ID" value="KAJ4974234.1"/>
    <property type="molecule type" value="Genomic_DNA"/>
</dbReference>
<dbReference type="Proteomes" id="UP001141806">
    <property type="component" value="Unassembled WGS sequence"/>
</dbReference>
<evidence type="ECO:0000313" key="3">
    <source>
        <dbReference type="Proteomes" id="UP001141806"/>
    </source>
</evidence>
<evidence type="ECO:0000256" key="1">
    <source>
        <dbReference type="SAM" id="MobiDB-lite"/>
    </source>
</evidence>
<gene>
    <name evidence="2" type="ORF">NE237_007408</name>
</gene>
<accession>A0A9Q0QWG6</accession>
<proteinExistence type="predicted"/>
<feature type="region of interest" description="Disordered" evidence="1">
    <location>
        <begin position="184"/>
        <end position="206"/>
    </location>
</feature>